<protein>
    <submittedName>
        <fullName evidence="2">Uncharacterized protein</fullName>
    </submittedName>
</protein>
<proteinExistence type="predicted"/>
<gene>
    <name evidence="2" type="ORF">FGIG_10197</name>
</gene>
<feature type="region of interest" description="Disordered" evidence="1">
    <location>
        <begin position="91"/>
        <end position="110"/>
    </location>
</feature>
<name>A0A504YX29_FASGI</name>
<keyword evidence="3" id="KW-1185">Reference proteome</keyword>
<evidence type="ECO:0000256" key="1">
    <source>
        <dbReference type="SAM" id="MobiDB-lite"/>
    </source>
</evidence>
<evidence type="ECO:0000313" key="3">
    <source>
        <dbReference type="Proteomes" id="UP000316759"/>
    </source>
</evidence>
<comment type="caution">
    <text evidence="2">The sequence shown here is derived from an EMBL/GenBank/DDBJ whole genome shotgun (WGS) entry which is preliminary data.</text>
</comment>
<dbReference type="OrthoDB" id="367221at2759"/>
<evidence type="ECO:0000313" key="2">
    <source>
        <dbReference type="EMBL" id="TPP65065.1"/>
    </source>
</evidence>
<accession>A0A504YX29</accession>
<feature type="region of interest" description="Disordered" evidence="1">
    <location>
        <begin position="1"/>
        <end position="41"/>
    </location>
</feature>
<dbReference type="EMBL" id="SUNJ01003677">
    <property type="protein sequence ID" value="TPP65065.1"/>
    <property type="molecule type" value="Genomic_DNA"/>
</dbReference>
<sequence>MPADPNKQKRKAYYRKCAAQSKRPHLNGKPGSNASGAPKNLQPGMVGYLVTCNLHERLATMEMFRLLNDALKRVSSAAQKFDEDVVCKDTASNGGVVAGGCGNSPKRSHP</sequence>
<dbReference type="Proteomes" id="UP000316759">
    <property type="component" value="Unassembled WGS sequence"/>
</dbReference>
<organism evidence="2 3">
    <name type="scientific">Fasciola gigantica</name>
    <name type="common">Giant liver fluke</name>
    <dbReference type="NCBI Taxonomy" id="46835"/>
    <lineage>
        <taxon>Eukaryota</taxon>
        <taxon>Metazoa</taxon>
        <taxon>Spiralia</taxon>
        <taxon>Lophotrochozoa</taxon>
        <taxon>Platyhelminthes</taxon>
        <taxon>Trematoda</taxon>
        <taxon>Digenea</taxon>
        <taxon>Plagiorchiida</taxon>
        <taxon>Echinostomata</taxon>
        <taxon>Echinostomatoidea</taxon>
        <taxon>Fasciolidae</taxon>
        <taxon>Fasciola</taxon>
    </lineage>
</organism>
<dbReference type="STRING" id="46835.A0A504YX29"/>
<dbReference type="AlphaFoldDB" id="A0A504YX29"/>
<reference evidence="2 3" key="1">
    <citation type="submission" date="2019-04" db="EMBL/GenBank/DDBJ databases">
        <title>Annotation for the trematode Fasciola gigantica.</title>
        <authorList>
            <person name="Choi Y.-J."/>
        </authorList>
    </citation>
    <scope>NUCLEOTIDE SEQUENCE [LARGE SCALE GENOMIC DNA]</scope>
    <source>
        <strain evidence="2">Uganda_cow_1</strain>
    </source>
</reference>